<protein>
    <submittedName>
        <fullName evidence="2">Uncharacterized protein</fullName>
    </submittedName>
</protein>
<dbReference type="EMBL" id="JANPWB010000008">
    <property type="protein sequence ID" value="KAJ1166943.1"/>
    <property type="molecule type" value="Genomic_DNA"/>
</dbReference>
<evidence type="ECO:0000313" key="2">
    <source>
        <dbReference type="EMBL" id="KAJ1166943.1"/>
    </source>
</evidence>
<feature type="compositionally biased region" description="Acidic residues" evidence="1">
    <location>
        <begin position="111"/>
        <end position="129"/>
    </location>
</feature>
<evidence type="ECO:0000256" key="1">
    <source>
        <dbReference type="SAM" id="MobiDB-lite"/>
    </source>
</evidence>
<dbReference type="AlphaFoldDB" id="A0AAV7SSB8"/>
<feature type="compositionally biased region" description="Acidic residues" evidence="1">
    <location>
        <begin position="58"/>
        <end position="77"/>
    </location>
</feature>
<evidence type="ECO:0000313" key="3">
    <source>
        <dbReference type="Proteomes" id="UP001066276"/>
    </source>
</evidence>
<organism evidence="2 3">
    <name type="scientific">Pleurodeles waltl</name>
    <name type="common">Iberian ribbed newt</name>
    <dbReference type="NCBI Taxonomy" id="8319"/>
    <lineage>
        <taxon>Eukaryota</taxon>
        <taxon>Metazoa</taxon>
        <taxon>Chordata</taxon>
        <taxon>Craniata</taxon>
        <taxon>Vertebrata</taxon>
        <taxon>Euteleostomi</taxon>
        <taxon>Amphibia</taxon>
        <taxon>Batrachia</taxon>
        <taxon>Caudata</taxon>
        <taxon>Salamandroidea</taxon>
        <taxon>Salamandridae</taxon>
        <taxon>Pleurodelinae</taxon>
        <taxon>Pleurodeles</taxon>
    </lineage>
</organism>
<dbReference type="Proteomes" id="UP001066276">
    <property type="component" value="Chromosome 4_2"/>
</dbReference>
<proteinExistence type="predicted"/>
<accession>A0AAV7SSB8</accession>
<sequence>MPAIPESGPTDNAPQPASEIQEEGPWMKQEHRKRRHSPPQVSKKTRKKHLSNHNPNSDPEESEEEEQPGNEGPEDQQDQVTRVLQEMRVLASVMESSPAPSPATVEKEEASMEEEEQSLPANLEEEEPETSQVGKPASEKHQATVAKTTALAPETLQEPDQPCK</sequence>
<reference evidence="2" key="1">
    <citation type="journal article" date="2022" name="bioRxiv">
        <title>Sequencing and chromosome-scale assembly of the giantPleurodeles waltlgenome.</title>
        <authorList>
            <person name="Brown T."/>
            <person name="Elewa A."/>
            <person name="Iarovenko S."/>
            <person name="Subramanian E."/>
            <person name="Araus A.J."/>
            <person name="Petzold A."/>
            <person name="Susuki M."/>
            <person name="Suzuki K.-i.T."/>
            <person name="Hayashi T."/>
            <person name="Toyoda A."/>
            <person name="Oliveira C."/>
            <person name="Osipova E."/>
            <person name="Leigh N.D."/>
            <person name="Simon A."/>
            <person name="Yun M.H."/>
        </authorList>
    </citation>
    <scope>NUCLEOTIDE SEQUENCE</scope>
    <source>
        <strain evidence="2">20211129_DDA</strain>
        <tissue evidence="2">Liver</tissue>
    </source>
</reference>
<feature type="compositionally biased region" description="Basic residues" evidence="1">
    <location>
        <begin position="30"/>
        <end position="51"/>
    </location>
</feature>
<feature type="region of interest" description="Disordered" evidence="1">
    <location>
        <begin position="1"/>
        <end position="164"/>
    </location>
</feature>
<name>A0AAV7SSB8_PLEWA</name>
<comment type="caution">
    <text evidence="2">The sequence shown here is derived from an EMBL/GenBank/DDBJ whole genome shotgun (WGS) entry which is preliminary data.</text>
</comment>
<gene>
    <name evidence="2" type="ORF">NDU88_007336</name>
</gene>
<keyword evidence="3" id="KW-1185">Reference proteome</keyword>